<keyword evidence="2" id="KW-1185">Reference proteome</keyword>
<name>A0A941B4D1_9ACTN</name>
<dbReference type="Proteomes" id="UP000677413">
    <property type="component" value="Unassembled WGS sequence"/>
</dbReference>
<organism evidence="1 2">
    <name type="scientific">Streptomyces liliiviolaceus</name>
    <dbReference type="NCBI Taxonomy" id="2823109"/>
    <lineage>
        <taxon>Bacteria</taxon>
        <taxon>Bacillati</taxon>
        <taxon>Actinomycetota</taxon>
        <taxon>Actinomycetes</taxon>
        <taxon>Kitasatosporales</taxon>
        <taxon>Streptomycetaceae</taxon>
        <taxon>Streptomyces</taxon>
    </lineage>
</organism>
<proteinExistence type="predicted"/>
<protein>
    <submittedName>
        <fullName evidence="1">Uncharacterized protein</fullName>
    </submittedName>
</protein>
<comment type="caution">
    <text evidence="1">The sequence shown here is derived from an EMBL/GenBank/DDBJ whole genome shotgun (WGS) entry which is preliminary data.</text>
</comment>
<reference evidence="1 2" key="1">
    <citation type="submission" date="2021-04" db="EMBL/GenBank/DDBJ databases">
        <authorList>
            <person name="Tang X."/>
            <person name="Zhou X."/>
            <person name="Chen X."/>
            <person name="Cernava T."/>
            <person name="Zhang C."/>
        </authorList>
    </citation>
    <scope>NUCLEOTIDE SEQUENCE [LARGE SCALE GENOMIC DNA]</scope>
    <source>
        <strain evidence="1 2">BH-SS-21</strain>
    </source>
</reference>
<evidence type="ECO:0000313" key="1">
    <source>
        <dbReference type="EMBL" id="MBQ0850225.1"/>
    </source>
</evidence>
<dbReference type="AlphaFoldDB" id="A0A941B4D1"/>
<dbReference type="EMBL" id="JAGPYQ010000001">
    <property type="protein sequence ID" value="MBQ0850225.1"/>
    <property type="molecule type" value="Genomic_DNA"/>
</dbReference>
<evidence type="ECO:0000313" key="2">
    <source>
        <dbReference type="Proteomes" id="UP000677413"/>
    </source>
</evidence>
<accession>A0A941B4D1</accession>
<gene>
    <name evidence="1" type="ORF">J8N05_18690</name>
</gene>
<sequence>MWVAVFTGGTAVLASWVTTVGNARAARVQAETSIEGQRRDHLRSSRRIAYLDLMEQAHVIGELYWRVGDAYVQLTDHAARLTRIEETRVQLRDGFDPLMRCVRVIVLEGSDTVAQAARAVLEAAAEANSALWHVSLEKPQAREDFDEAQERFRDRLDEFISAAHTAVSTL</sequence>